<keyword evidence="1" id="KW-0235">DNA replication</keyword>
<dbReference type="InterPro" id="IPR002939">
    <property type="entry name" value="DnaJ_C"/>
</dbReference>
<dbReference type="GO" id="GO:0051082">
    <property type="term" value="F:unfolded protein binding"/>
    <property type="evidence" value="ECO:0007669"/>
    <property type="project" value="InterPro"/>
</dbReference>
<evidence type="ECO:0000256" key="7">
    <source>
        <dbReference type="ARBA" id="ARBA00023186"/>
    </source>
</evidence>
<keyword evidence="7" id="KW-0143">Chaperone</keyword>
<dbReference type="Gene3D" id="2.60.260.20">
    <property type="entry name" value="Urease metallochaperone UreE, N-terminal domain"/>
    <property type="match status" value="2"/>
</dbReference>
<dbReference type="RefSeq" id="WP_179425373.1">
    <property type="nucleotide sequence ID" value="NZ_JACBZP010000001.1"/>
</dbReference>
<dbReference type="CDD" id="cd06257">
    <property type="entry name" value="DnaJ"/>
    <property type="match status" value="1"/>
</dbReference>
<dbReference type="PANTHER" id="PTHR43096:SF54">
    <property type="entry name" value="CHAPERONE PROTEIN DNAJ 1"/>
    <property type="match status" value="1"/>
</dbReference>
<dbReference type="PROSITE" id="PS00636">
    <property type="entry name" value="DNAJ_1"/>
    <property type="match status" value="1"/>
</dbReference>
<evidence type="ECO:0000256" key="1">
    <source>
        <dbReference type="ARBA" id="ARBA00022705"/>
    </source>
</evidence>
<proteinExistence type="predicted"/>
<dbReference type="GO" id="GO:0006260">
    <property type="term" value="P:DNA replication"/>
    <property type="evidence" value="ECO:0007669"/>
    <property type="project" value="UniProtKB-KW"/>
</dbReference>
<dbReference type="AlphaFoldDB" id="A0A7Z0D1F9"/>
<sequence length="337" mass="35378">MNTGPQNSWFDKDFYAVLGVSKDASADEIKKTYRKLARKYHPDNNPGDTKAEDKFKEIGEAYAVLSDKEQREQYDSVRAMAGGTRFSAGAGGPSQGGGGAGFEDLFGGLFNGGHTRTRTTGTGDVPPDLADLLNNMGGAGGMGGYGGYSPGPAKGRDITAKTTLSFTEAVEGTTVKLTGPNGFKVSMRTPIGVKNGQKIRLRGKGQKSPSGGEPGDLVVTVTVDEHPVFERDGNNLRITVPVTFDEAALGAEIKVPTLAGMPVRVKVPAGTPSGRVLRVKGRGVKTKARTGDLLVLIEVVVPKRLGDKARQAVEDFAAATASDEDPRGELLARAKAS</sequence>
<reference evidence="9 10" key="1">
    <citation type="submission" date="2020-07" db="EMBL/GenBank/DDBJ databases">
        <title>Sequencing the genomes of 1000 actinobacteria strains.</title>
        <authorList>
            <person name="Klenk H.-P."/>
        </authorList>
    </citation>
    <scope>NUCLEOTIDE SEQUENCE [LARGE SCALE GENOMIC DNA]</scope>
    <source>
        <strain evidence="9 10">DSM 26341</strain>
    </source>
</reference>
<evidence type="ECO:0000256" key="4">
    <source>
        <dbReference type="ARBA" id="ARBA00022771"/>
    </source>
</evidence>
<keyword evidence="4" id="KW-0863">Zinc-finger</keyword>
<dbReference type="InterPro" id="IPR008971">
    <property type="entry name" value="HSP40/DnaJ_pept-bd"/>
</dbReference>
<accession>A0A7Z0D1F9</accession>
<evidence type="ECO:0000256" key="5">
    <source>
        <dbReference type="ARBA" id="ARBA00022833"/>
    </source>
</evidence>
<dbReference type="InterPro" id="IPR001623">
    <property type="entry name" value="DnaJ_domain"/>
</dbReference>
<keyword evidence="2" id="KW-0479">Metal-binding</keyword>
<dbReference type="Pfam" id="PF01556">
    <property type="entry name" value="DnaJ_C"/>
    <property type="match status" value="1"/>
</dbReference>
<comment type="caution">
    <text evidence="9">The sequence shown here is derived from an EMBL/GenBank/DDBJ whole genome shotgun (WGS) entry which is preliminary data.</text>
</comment>
<dbReference type="Pfam" id="PF00226">
    <property type="entry name" value="DnaJ"/>
    <property type="match status" value="1"/>
</dbReference>
<evidence type="ECO:0000256" key="6">
    <source>
        <dbReference type="ARBA" id="ARBA00023016"/>
    </source>
</evidence>
<dbReference type="SMART" id="SM00271">
    <property type="entry name" value="DnaJ"/>
    <property type="match status" value="1"/>
</dbReference>
<gene>
    <name evidence="9" type="ORF">BJY26_000498</name>
</gene>
<evidence type="ECO:0000256" key="2">
    <source>
        <dbReference type="ARBA" id="ARBA00022723"/>
    </source>
</evidence>
<dbReference type="CDD" id="cd10747">
    <property type="entry name" value="DnaJ_C"/>
    <property type="match status" value="1"/>
</dbReference>
<dbReference type="PRINTS" id="PR00625">
    <property type="entry name" value="JDOMAIN"/>
</dbReference>
<protein>
    <submittedName>
        <fullName evidence="9">Molecular chaperone DnaJ</fullName>
    </submittedName>
</protein>
<keyword evidence="10" id="KW-1185">Reference proteome</keyword>
<dbReference type="FunFam" id="2.60.260.20:FF:000005">
    <property type="entry name" value="Chaperone protein dnaJ 1, mitochondrial"/>
    <property type="match status" value="1"/>
</dbReference>
<keyword evidence="5" id="KW-0862">Zinc</keyword>
<dbReference type="GO" id="GO:0005737">
    <property type="term" value="C:cytoplasm"/>
    <property type="evidence" value="ECO:0007669"/>
    <property type="project" value="TreeGrafter"/>
</dbReference>
<feature type="domain" description="J" evidence="8">
    <location>
        <begin position="13"/>
        <end position="78"/>
    </location>
</feature>
<dbReference type="GO" id="GO:0008270">
    <property type="term" value="F:zinc ion binding"/>
    <property type="evidence" value="ECO:0007669"/>
    <property type="project" value="UniProtKB-KW"/>
</dbReference>
<keyword evidence="3" id="KW-0677">Repeat</keyword>
<dbReference type="EMBL" id="JACBZP010000001">
    <property type="protein sequence ID" value="NYI66192.1"/>
    <property type="molecule type" value="Genomic_DNA"/>
</dbReference>
<evidence type="ECO:0000313" key="9">
    <source>
        <dbReference type="EMBL" id="NYI66192.1"/>
    </source>
</evidence>
<evidence type="ECO:0000259" key="8">
    <source>
        <dbReference type="PROSITE" id="PS50076"/>
    </source>
</evidence>
<organism evidence="9 10">
    <name type="scientific">Spelaeicoccus albus</name>
    <dbReference type="NCBI Taxonomy" id="1280376"/>
    <lineage>
        <taxon>Bacteria</taxon>
        <taxon>Bacillati</taxon>
        <taxon>Actinomycetota</taxon>
        <taxon>Actinomycetes</taxon>
        <taxon>Micrococcales</taxon>
        <taxon>Brevibacteriaceae</taxon>
        <taxon>Spelaeicoccus</taxon>
    </lineage>
</organism>
<dbReference type="Gene3D" id="1.10.287.110">
    <property type="entry name" value="DnaJ domain"/>
    <property type="match status" value="1"/>
</dbReference>
<dbReference type="InterPro" id="IPR036869">
    <property type="entry name" value="J_dom_sf"/>
</dbReference>
<dbReference type="GO" id="GO:0042026">
    <property type="term" value="P:protein refolding"/>
    <property type="evidence" value="ECO:0007669"/>
    <property type="project" value="TreeGrafter"/>
</dbReference>
<evidence type="ECO:0000256" key="3">
    <source>
        <dbReference type="ARBA" id="ARBA00022737"/>
    </source>
</evidence>
<dbReference type="PROSITE" id="PS50076">
    <property type="entry name" value="DNAJ_2"/>
    <property type="match status" value="1"/>
</dbReference>
<dbReference type="Proteomes" id="UP000539111">
    <property type="component" value="Unassembled WGS sequence"/>
</dbReference>
<keyword evidence="6" id="KW-0346">Stress response</keyword>
<dbReference type="PANTHER" id="PTHR43096">
    <property type="entry name" value="DNAJ HOMOLOG 1, MITOCHONDRIAL-RELATED"/>
    <property type="match status" value="1"/>
</dbReference>
<dbReference type="SUPFAM" id="SSF49493">
    <property type="entry name" value="HSP40/DnaJ peptide-binding domain"/>
    <property type="match status" value="2"/>
</dbReference>
<name>A0A7Z0D1F9_9MICO</name>
<evidence type="ECO:0000313" key="10">
    <source>
        <dbReference type="Proteomes" id="UP000539111"/>
    </source>
</evidence>
<dbReference type="InterPro" id="IPR018253">
    <property type="entry name" value="DnaJ_domain_CS"/>
</dbReference>
<dbReference type="SUPFAM" id="SSF46565">
    <property type="entry name" value="Chaperone J-domain"/>
    <property type="match status" value="1"/>
</dbReference>